<gene>
    <name evidence="2" type="ORF">NP493_1449g01025</name>
    <name evidence="1" type="ORF">NP493_9011g00003</name>
</gene>
<keyword evidence="3" id="KW-1185">Reference proteome</keyword>
<dbReference type="SUPFAM" id="SSF52266">
    <property type="entry name" value="SGNH hydrolase"/>
    <property type="match status" value="1"/>
</dbReference>
<sequence>MVALDVLRLARRLLEAGTRRVVVCQVCRRSRWRGLSYEDGAARVIEINRHLEAFCRDSDGVFFWRQKRVWNSVHEVFRADGVHFNDVGNYRFYRSLRGAMMKAVQQVFG</sequence>
<dbReference type="EMBL" id="JAODUO010001447">
    <property type="protein sequence ID" value="KAK2163734.1"/>
    <property type="molecule type" value="Genomic_DNA"/>
</dbReference>
<protein>
    <submittedName>
        <fullName evidence="1">Uncharacterized protein</fullName>
    </submittedName>
</protein>
<comment type="caution">
    <text evidence="1">The sequence shown here is derived from an EMBL/GenBank/DDBJ whole genome shotgun (WGS) entry which is preliminary data.</text>
</comment>
<dbReference type="AlphaFoldDB" id="A0AAD9MMC5"/>
<dbReference type="Proteomes" id="UP001209878">
    <property type="component" value="Unassembled WGS sequence"/>
</dbReference>
<reference evidence="1" key="1">
    <citation type="journal article" date="2023" name="Mol. Biol. Evol.">
        <title>Third-Generation Sequencing Reveals the Adaptive Role of the Epigenome in Three Deep-Sea Polychaetes.</title>
        <authorList>
            <person name="Perez M."/>
            <person name="Aroh O."/>
            <person name="Sun Y."/>
            <person name="Lan Y."/>
            <person name="Juniper S.K."/>
            <person name="Young C.R."/>
            <person name="Angers B."/>
            <person name="Qian P.Y."/>
        </authorList>
    </citation>
    <scope>NUCLEOTIDE SEQUENCE</scope>
    <source>
        <strain evidence="1">R07B-5</strain>
    </source>
</reference>
<dbReference type="Gene3D" id="3.40.50.1110">
    <property type="entry name" value="SGNH hydrolase"/>
    <property type="match status" value="1"/>
</dbReference>
<dbReference type="EMBL" id="JAODUO010009109">
    <property type="protein sequence ID" value="KAK2138023.1"/>
    <property type="molecule type" value="Genomic_DNA"/>
</dbReference>
<accession>A0AAD9MMC5</accession>
<evidence type="ECO:0000313" key="1">
    <source>
        <dbReference type="EMBL" id="KAK2138023.1"/>
    </source>
</evidence>
<name>A0AAD9MMC5_RIDPI</name>
<organism evidence="1 3">
    <name type="scientific">Ridgeia piscesae</name>
    <name type="common">Tubeworm</name>
    <dbReference type="NCBI Taxonomy" id="27915"/>
    <lineage>
        <taxon>Eukaryota</taxon>
        <taxon>Metazoa</taxon>
        <taxon>Spiralia</taxon>
        <taxon>Lophotrochozoa</taxon>
        <taxon>Annelida</taxon>
        <taxon>Polychaeta</taxon>
        <taxon>Sedentaria</taxon>
        <taxon>Canalipalpata</taxon>
        <taxon>Sabellida</taxon>
        <taxon>Siboglinidae</taxon>
        <taxon>Ridgeia</taxon>
    </lineage>
</organism>
<evidence type="ECO:0000313" key="2">
    <source>
        <dbReference type="EMBL" id="KAK2163734.1"/>
    </source>
</evidence>
<evidence type="ECO:0000313" key="3">
    <source>
        <dbReference type="Proteomes" id="UP001209878"/>
    </source>
</evidence>
<proteinExistence type="predicted"/>
<dbReference type="InterPro" id="IPR036514">
    <property type="entry name" value="SGNH_hydro_sf"/>
</dbReference>